<dbReference type="EMBL" id="HBUF01078761">
    <property type="protein sequence ID" value="CAG6632147.1"/>
    <property type="molecule type" value="Transcribed_RNA"/>
</dbReference>
<dbReference type="AlphaFoldDB" id="A0A8D8VQM5"/>
<protein>
    <submittedName>
        <fullName evidence="1">Uncharacterized protein</fullName>
    </submittedName>
</protein>
<reference evidence="1" key="1">
    <citation type="submission" date="2021-05" db="EMBL/GenBank/DDBJ databases">
        <authorList>
            <person name="Alioto T."/>
            <person name="Alioto T."/>
            <person name="Gomez Garrido J."/>
        </authorList>
    </citation>
    <scope>NUCLEOTIDE SEQUENCE</scope>
</reference>
<sequence>MVTRSVSWATRHSVNCPKLIPRAPNSWTGTLKRTRSGRQRRSHLEENHADHPLYFSILSCANLFCFSKNTRNAKNNFHSKNKRNMKAIFLSNHLFFHFLLRKSSLFFSFPSRANLLFLQKKKIWCEMATPQFYFI</sequence>
<evidence type="ECO:0000313" key="1">
    <source>
        <dbReference type="EMBL" id="CAG6632147.1"/>
    </source>
</evidence>
<organism evidence="1">
    <name type="scientific">Cacopsylla melanoneura</name>
    <dbReference type="NCBI Taxonomy" id="428564"/>
    <lineage>
        <taxon>Eukaryota</taxon>
        <taxon>Metazoa</taxon>
        <taxon>Ecdysozoa</taxon>
        <taxon>Arthropoda</taxon>
        <taxon>Hexapoda</taxon>
        <taxon>Insecta</taxon>
        <taxon>Pterygota</taxon>
        <taxon>Neoptera</taxon>
        <taxon>Paraneoptera</taxon>
        <taxon>Hemiptera</taxon>
        <taxon>Sternorrhyncha</taxon>
        <taxon>Psylloidea</taxon>
        <taxon>Psyllidae</taxon>
        <taxon>Psyllinae</taxon>
        <taxon>Cacopsylla</taxon>
    </lineage>
</organism>
<proteinExistence type="predicted"/>
<accession>A0A8D8VQM5</accession>
<name>A0A8D8VQM5_9HEMI</name>